<proteinExistence type="predicted"/>
<name>A0AAW5BSB2_9FIRM</name>
<evidence type="ECO:0000256" key="2">
    <source>
        <dbReference type="ARBA" id="ARBA00023125"/>
    </source>
</evidence>
<dbReference type="Pfam" id="PF07729">
    <property type="entry name" value="FCD"/>
    <property type="match status" value="1"/>
</dbReference>
<sequence>MNQDKMLSQNAAESILSMITVEKRFSTGDRLPNETELAEELNISRTTLREAVKILTAYGVLEIQRGRGTYVTRDTLPQSPGFQSLTAVKVNARDLYEMRLIFEPEAAYLAAVRGTDAEIRRIMGYGKRIEEEIMNGQDRTGDEHGFHKSIAQATHNEFMNQLMPILYQAIAKGVCLASGSAKALLDTVTDHRLIMEFLGQRNAEGARNAMKIHIMHAMKELDME</sequence>
<keyword evidence="3" id="KW-0804">Transcription</keyword>
<feature type="domain" description="HTH gntR-type" evidence="4">
    <location>
        <begin position="5"/>
        <end position="74"/>
    </location>
</feature>
<dbReference type="InterPro" id="IPR011711">
    <property type="entry name" value="GntR_C"/>
</dbReference>
<dbReference type="AlphaFoldDB" id="A0AAW5BSB2"/>
<dbReference type="GO" id="GO:0003700">
    <property type="term" value="F:DNA-binding transcription factor activity"/>
    <property type="evidence" value="ECO:0007669"/>
    <property type="project" value="InterPro"/>
</dbReference>
<dbReference type="SUPFAM" id="SSF46785">
    <property type="entry name" value="Winged helix' DNA-binding domain"/>
    <property type="match status" value="1"/>
</dbReference>
<dbReference type="SMART" id="SM00345">
    <property type="entry name" value="HTH_GNTR"/>
    <property type="match status" value="1"/>
</dbReference>
<keyword evidence="2" id="KW-0238">DNA-binding</keyword>
<evidence type="ECO:0000256" key="1">
    <source>
        <dbReference type="ARBA" id="ARBA00023015"/>
    </source>
</evidence>
<evidence type="ECO:0000256" key="3">
    <source>
        <dbReference type="ARBA" id="ARBA00023163"/>
    </source>
</evidence>
<evidence type="ECO:0000259" key="4">
    <source>
        <dbReference type="PROSITE" id="PS50949"/>
    </source>
</evidence>
<dbReference type="Gene3D" id="1.20.120.530">
    <property type="entry name" value="GntR ligand-binding domain-like"/>
    <property type="match status" value="1"/>
</dbReference>
<accession>A0AAW5BSB2</accession>
<dbReference type="PRINTS" id="PR00035">
    <property type="entry name" value="HTHGNTR"/>
</dbReference>
<dbReference type="PANTHER" id="PTHR43537">
    <property type="entry name" value="TRANSCRIPTIONAL REGULATOR, GNTR FAMILY"/>
    <property type="match status" value="1"/>
</dbReference>
<evidence type="ECO:0000313" key="5">
    <source>
        <dbReference type="EMBL" id="MCG4747095.1"/>
    </source>
</evidence>
<dbReference type="Gene3D" id="1.10.10.10">
    <property type="entry name" value="Winged helix-like DNA-binding domain superfamily/Winged helix DNA-binding domain"/>
    <property type="match status" value="1"/>
</dbReference>
<protein>
    <submittedName>
        <fullName evidence="5">FadR family transcriptional regulator</fullName>
    </submittedName>
</protein>
<keyword evidence="1" id="KW-0805">Transcription regulation</keyword>
<dbReference type="InterPro" id="IPR036388">
    <property type="entry name" value="WH-like_DNA-bd_sf"/>
</dbReference>
<dbReference type="PANTHER" id="PTHR43537:SF5">
    <property type="entry name" value="UXU OPERON TRANSCRIPTIONAL REGULATOR"/>
    <property type="match status" value="1"/>
</dbReference>
<gene>
    <name evidence="5" type="ORF">L0N08_16840</name>
</gene>
<dbReference type="RefSeq" id="WP_238053683.1">
    <property type="nucleotide sequence ID" value="NZ_JAKNGE010000021.1"/>
</dbReference>
<dbReference type="InterPro" id="IPR036390">
    <property type="entry name" value="WH_DNA-bd_sf"/>
</dbReference>
<evidence type="ECO:0000313" key="6">
    <source>
        <dbReference type="Proteomes" id="UP001299608"/>
    </source>
</evidence>
<dbReference type="Proteomes" id="UP001299608">
    <property type="component" value="Unassembled WGS sequence"/>
</dbReference>
<dbReference type="EMBL" id="JAKNGE010000021">
    <property type="protein sequence ID" value="MCG4747095.1"/>
    <property type="molecule type" value="Genomic_DNA"/>
</dbReference>
<organism evidence="5 6">
    <name type="scientific">Enterocloster aldenensis</name>
    <dbReference type="NCBI Taxonomy" id="358742"/>
    <lineage>
        <taxon>Bacteria</taxon>
        <taxon>Bacillati</taxon>
        <taxon>Bacillota</taxon>
        <taxon>Clostridia</taxon>
        <taxon>Lachnospirales</taxon>
        <taxon>Lachnospiraceae</taxon>
        <taxon>Enterocloster</taxon>
    </lineage>
</organism>
<dbReference type="InterPro" id="IPR000524">
    <property type="entry name" value="Tscrpt_reg_HTH_GntR"/>
</dbReference>
<dbReference type="Pfam" id="PF00392">
    <property type="entry name" value="GntR"/>
    <property type="match status" value="1"/>
</dbReference>
<dbReference type="SMART" id="SM00895">
    <property type="entry name" value="FCD"/>
    <property type="match status" value="1"/>
</dbReference>
<dbReference type="GO" id="GO:0003677">
    <property type="term" value="F:DNA binding"/>
    <property type="evidence" value="ECO:0007669"/>
    <property type="project" value="UniProtKB-KW"/>
</dbReference>
<dbReference type="PROSITE" id="PS50949">
    <property type="entry name" value="HTH_GNTR"/>
    <property type="match status" value="1"/>
</dbReference>
<dbReference type="InterPro" id="IPR008920">
    <property type="entry name" value="TF_FadR/GntR_C"/>
</dbReference>
<comment type="caution">
    <text evidence="5">The sequence shown here is derived from an EMBL/GenBank/DDBJ whole genome shotgun (WGS) entry which is preliminary data.</text>
</comment>
<dbReference type="SUPFAM" id="SSF48008">
    <property type="entry name" value="GntR ligand-binding domain-like"/>
    <property type="match status" value="1"/>
</dbReference>
<dbReference type="CDD" id="cd07377">
    <property type="entry name" value="WHTH_GntR"/>
    <property type="match status" value="1"/>
</dbReference>
<reference evidence="5" key="1">
    <citation type="submission" date="2022-01" db="EMBL/GenBank/DDBJ databases">
        <title>Collection of gut derived symbiotic bacterial strains cultured from healthy donors.</title>
        <authorList>
            <person name="Lin H."/>
            <person name="Kohout C."/>
            <person name="Waligurski E."/>
            <person name="Pamer E.G."/>
        </authorList>
    </citation>
    <scope>NUCLEOTIDE SEQUENCE</scope>
    <source>
        <strain evidence="5">DFI.6.55</strain>
    </source>
</reference>